<feature type="compositionally biased region" description="Polar residues" evidence="1">
    <location>
        <begin position="31"/>
        <end position="48"/>
    </location>
</feature>
<feature type="region of interest" description="Disordered" evidence="1">
    <location>
        <begin position="75"/>
        <end position="97"/>
    </location>
</feature>
<gene>
    <name evidence="2" type="ORF">FKW77_007710</name>
</gene>
<dbReference type="OrthoDB" id="5389296at2759"/>
<evidence type="ECO:0000313" key="2">
    <source>
        <dbReference type="EMBL" id="QDS72322.1"/>
    </source>
</evidence>
<feature type="region of interest" description="Disordered" evidence="1">
    <location>
        <begin position="1"/>
        <end position="57"/>
    </location>
</feature>
<evidence type="ECO:0000256" key="1">
    <source>
        <dbReference type="SAM" id="MobiDB-lite"/>
    </source>
</evidence>
<evidence type="ECO:0000313" key="3">
    <source>
        <dbReference type="Proteomes" id="UP000316270"/>
    </source>
</evidence>
<dbReference type="Proteomes" id="UP000316270">
    <property type="component" value="Chromosome 7"/>
</dbReference>
<name>A0A517L9K9_9PEZI</name>
<feature type="region of interest" description="Disordered" evidence="1">
    <location>
        <begin position="158"/>
        <end position="197"/>
    </location>
</feature>
<sequence>MPPPPATPSPRRFITSKPPKEKPTPKPPSNLRFQNITTPQRPEQSALTRPSPAQFVTPNSHRFQQFNATPKFAFAKPKKQDVPIRSPPKPRPAIIQPREELYGEIIEDASQEDADDEGEVMMMDSVETRFEEEIQDHPPSPKRPRLSAFQHATPRRFVFGNSSSHGQQSTPRPQTASRPHFILPPSQPAEQSEPLPEVFSPHRRKEKFVPGGMASKAREWIIEASQMNSHTHSRRSLAGAAPELTLVQILEVSGSVRIGMLLVRGKIDGRQVKLILPGQGRKRGFPDNDPKAGDVIGIGHIRWDMEIAGETWIVCVEWKAVEG</sequence>
<accession>A0A517L9K9</accession>
<dbReference type="EMBL" id="CP042191">
    <property type="protein sequence ID" value="QDS72322.1"/>
    <property type="molecule type" value="Genomic_DNA"/>
</dbReference>
<organism evidence="2 3">
    <name type="scientific">Venturia effusa</name>
    <dbReference type="NCBI Taxonomy" id="50376"/>
    <lineage>
        <taxon>Eukaryota</taxon>
        <taxon>Fungi</taxon>
        <taxon>Dikarya</taxon>
        <taxon>Ascomycota</taxon>
        <taxon>Pezizomycotina</taxon>
        <taxon>Dothideomycetes</taxon>
        <taxon>Pleosporomycetidae</taxon>
        <taxon>Venturiales</taxon>
        <taxon>Venturiaceae</taxon>
        <taxon>Venturia</taxon>
    </lineage>
</organism>
<protein>
    <submittedName>
        <fullName evidence="2">Uncharacterized protein</fullName>
    </submittedName>
</protein>
<proteinExistence type="predicted"/>
<feature type="compositionally biased region" description="Polar residues" evidence="1">
    <location>
        <begin position="160"/>
        <end position="177"/>
    </location>
</feature>
<dbReference type="AlphaFoldDB" id="A0A517L9K9"/>
<reference evidence="2 3" key="1">
    <citation type="submission" date="2019-07" db="EMBL/GenBank/DDBJ databases">
        <title>Finished genome of Venturia effusa.</title>
        <authorList>
            <person name="Young C.A."/>
            <person name="Cox M.P."/>
            <person name="Ganley A.R.D."/>
            <person name="David W.J."/>
        </authorList>
    </citation>
    <scope>NUCLEOTIDE SEQUENCE [LARGE SCALE GENOMIC DNA]</scope>
    <source>
        <strain evidence="3">albino</strain>
    </source>
</reference>
<keyword evidence="3" id="KW-1185">Reference proteome</keyword>